<name>A0A1Q5PIR8_9BACT</name>
<protein>
    <submittedName>
        <fullName evidence="5">Recombinase</fullName>
    </submittedName>
</protein>
<dbReference type="InterPro" id="IPR010998">
    <property type="entry name" value="Integrase_recombinase_N"/>
</dbReference>
<dbReference type="InterPro" id="IPR011010">
    <property type="entry name" value="DNA_brk_join_enz"/>
</dbReference>
<dbReference type="AlphaFoldDB" id="A0A1Q5PIR8"/>
<dbReference type="InterPro" id="IPR002104">
    <property type="entry name" value="Integrase_catalytic"/>
</dbReference>
<dbReference type="Pfam" id="PF13102">
    <property type="entry name" value="Phage_int_SAM_5"/>
    <property type="match status" value="1"/>
</dbReference>
<dbReference type="GO" id="GO:0006310">
    <property type="term" value="P:DNA recombination"/>
    <property type="evidence" value="ECO:0007669"/>
    <property type="project" value="UniProtKB-KW"/>
</dbReference>
<dbReference type="STRING" id="1797110.A3841_08870"/>
<comment type="similarity">
    <text evidence="1">Belongs to the 'phage' integrase family.</text>
</comment>
<evidence type="ECO:0000313" key="5">
    <source>
        <dbReference type="EMBL" id="OKL42097.1"/>
    </source>
</evidence>
<dbReference type="GO" id="GO:0015074">
    <property type="term" value="P:DNA integration"/>
    <property type="evidence" value="ECO:0007669"/>
    <property type="project" value="InterPro"/>
</dbReference>
<dbReference type="Gene3D" id="1.10.443.10">
    <property type="entry name" value="Intergrase catalytic core"/>
    <property type="match status" value="1"/>
</dbReference>
<dbReference type="Pfam" id="PF00589">
    <property type="entry name" value="Phage_integrase"/>
    <property type="match status" value="1"/>
</dbReference>
<dbReference type="RefSeq" id="WP_073850539.1">
    <property type="nucleotide sequence ID" value="NZ_LVWA01000002.1"/>
</dbReference>
<evidence type="ECO:0000313" key="6">
    <source>
        <dbReference type="Proteomes" id="UP000186551"/>
    </source>
</evidence>
<dbReference type="EMBL" id="LVWA01000002">
    <property type="protein sequence ID" value="OKL42097.1"/>
    <property type="molecule type" value="Genomic_DNA"/>
</dbReference>
<proteinExistence type="inferred from homology"/>
<evidence type="ECO:0000259" key="4">
    <source>
        <dbReference type="PROSITE" id="PS51898"/>
    </source>
</evidence>
<keyword evidence="2" id="KW-0238">DNA-binding</keyword>
<accession>A0A1Q5PIR8</accession>
<dbReference type="InterPro" id="IPR050090">
    <property type="entry name" value="Tyrosine_recombinase_XerCD"/>
</dbReference>
<dbReference type="OrthoDB" id="1098628at2"/>
<dbReference type="CDD" id="cd01185">
    <property type="entry name" value="INTN1_C_like"/>
    <property type="match status" value="1"/>
</dbReference>
<dbReference type="PANTHER" id="PTHR30349:SF64">
    <property type="entry name" value="PROPHAGE INTEGRASE INTD-RELATED"/>
    <property type="match status" value="1"/>
</dbReference>
<dbReference type="Pfam" id="PF17293">
    <property type="entry name" value="Arm-DNA-bind_5"/>
    <property type="match status" value="1"/>
</dbReference>
<dbReference type="InterPro" id="IPR035386">
    <property type="entry name" value="Arm-DNA-bind_5"/>
</dbReference>
<organism evidence="5 6">
    <name type="scientific">Pontibacter flavimaris</name>
    <dbReference type="NCBI Taxonomy" id="1797110"/>
    <lineage>
        <taxon>Bacteria</taxon>
        <taxon>Pseudomonadati</taxon>
        <taxon>Bacteroidota</taxon>
        <taxon>Cytophagia</taxon>
        <taxon>Cytophagales</taxon>
        <taxon>Hymenobacteraceae</taxon>
        <taxon>Pontibacter</taxon>
    </lineage>
</organism>
<dbReference type="InterPro" id="IPR025269">
    <property type="entry name" value="SAM-like_dom"/>
</dbReference>
<comment type="caution">
    <text evidence="5">The sequence shown here is derived from an EMBL/GenBank/DDBJ whole genome shotgun (WGS) entry which is preliminary data.</text>
</comment>
<dbReference type="GO" id="GO:0003677">
    <property type="term" value="F:DNA binding"/>
    <property type="evidence" value="ECO:0007669"/>
    <property type="project" value="UniProtKB-KW"/>
</dbReference>
<keyword evidence="6" id="KW-1185">Reference proteome</keyword>
<dbReference type="InterPro" id="IPR013762">
    <property type="entry name" value="Integrase-like_cat_sf"/>
</dbReference>
<dbReference type="Gene3D" id="1.10.150.130">
    <property type="match status" value="1"/>
</dbReference>
<evidence type="ECO:0000256" key="2">
    <source>
        <dbReference type="ARBA" id="ARBA00023125"/>
    </source>
</evidence>
<reference evidence="5 6" key="1">
    <citation type="submission" date="2016-03" db="EMBL/GenBank/DDBJ databases">
        <title>Genome sequence of Pontibacter sp. nov., of the family cytophagaceae, isolated from marine sediment of the Yellow Sea, China.</title>
        <authorList>
            <person name="Zhang G."/>
            <person name="Zhang R."/>
        </authorList>
    </citation>
    <scope>NUCLEOTIDE SEQUENCE [LARGE SCALE GENOMIC DNA]</scope>
    <source>
        <strain evidence="5 6">S10-8</strain>
    </source>
</reference>
<dbReference type="PROSITE" id="PS51898">
    <property type="entry name" value="TYR_RECOMBINASE"/>
    <property type="match status" value="1"/>
</dbReference>
<dbReference type="PANTHER" id="PTHR30349">
    <property type="entry name" value="PHAGE INTEGRASE-RELATED"/>
    <property type="match status" value="1"/>
</dbReference>
<evidence type="ECO:0000256" key="1">
    <source>
        <dbReference type="ARBA" id="ARBA00008857"/>
    </source>
</evidence>
<evidence type="ECO:0000256" key="3">
    <source>
        <dbReference type="ARBA" id="ARBA00023172"/>
    </source>
</evidence>
<dbReference type="Proteomes" id="UP000186551">
    <property type="component" value="Unassembled WGS sequence"/>
</dbReference>
<gene>
    <name evidence="5" type="ORF">A3841_08870</name>
</gene>
<dbReference type="SUPFAM" id="SSF56349">
    <property type="entry name" value="DNA breaking-rejoining enzymes"/>
    <property type="match status" value="1"/>
</dbReference>
<keyword evidence="3" id="KW-0233">DNA recombination</keyword>
<sequence length="408" mass="47876">MNTKISILFYGRKAKTTKDNLVPIYLRVTLQGQRLELSTHRYVSPARWSAEAGKVKGSSAEARSVNAYLDTLRAKAYGHHRELIEEGMPVNVETFKEKWIGVEEKPVLLLEVFQMHNDQVGELVGKDYAPLTLTRYKTSLQHTRDFIQWKYSAEDIDVKKLSYRFITDYEFWFKSVRNCNHNTAMKYLANFKKVIHLCLKNGWLERDPFLGFKMNKKEVVREYLTEAELQRMAAKEFATDRLDQVRDVFLFSCYTGLAYVDVQKLRRSEIREGMDGERWIFTRRQKTETPSRIPLLPVALDILDRYQDHPQCLYQDRVLPVLSNQKMNAYLKEIADLCEIHKTLTFHIARHTFATTVTLSNGVPIETVSRMLGHRNLRTTQHYAKILDQKVSDDMQQLRERLTIKKEK</sequence>
<feature type="domain" description="Tyr recombinase" evidence="4">
    <location>
        <begin position="219"/>
        <end position="403"/>
    </location>
</feature>